<accession>A0A0B0IPE1</accession>
<dbReference type="eggNOG" id="COG0600">
    <property type="taxonomic scope" value="Bacteria"/>
</dbReference>
<protein>
    <submittedName>
        <fullName evidence="9">ABC transporter permease</fullName>
    </submittedName>
</protein>
<dbReference type="Proteomes" id="UP000030832">
    <property type="component" value="Unassembled WGS sequence"/>
</dbReference>
<evidence type="ECO:0000259" key="8">
    <source>
        <dbReference type="PROSITE" id="PS50928"/>
    </source>
</evidence>
<gene>
    <name evidence="9" type="ORF">LQ50_01030</name>
</gene>
<dbReference type="Gene3D" id="1.10.3720.10">
    <property type="entry name" value="MetI-like"/>
    <property type="match status" value="1"/>
</dbReference>
<keyword evidence="6 7" id="KW-0472">Membrane</keyword>
<evidence type="ECO:0000256" key="3">
    <source>
        <dbReference type="ARBA" id="ARBA00022475"/>
    </source>
</evidence>
<keyword evidence="2 7" id="KW-0813">Transport</keyword>
<dbReference type="PANTHER" id="PTHR30151">
    <property type="entry name" value="ALKANE SULFONATE ABC TRANSPORTER-RELATED, MEMBRANE SUBUNIT"/>
    <property type="match status" value="1"/>
</dbReference>
<evidence type="ECO:0000256" key="4">
    <source>
        <dbReference type="ARBA" id="ARBA00022692"/>
    </source>
</evidence>
<feature type="transmembrane region" description="Helical" evidence="7">
    <location>
        <begin position="174"/>
        <end position="196"/>
    </location>
</feature>
<sequence length="255" mass="28174">MKMTKVYSLLLFLFLLIIWEAVVQIKDISKIILPAPTAIGANLIQHFQSGYFYPHIFATSIEVLGGFFVGSLLGIGLGFLVAQSKTTQEILQPYIIASQAMPKLALAPLLVLWFGFGYTPKIVIVALVCFFPLFESTITGLSHVSREKLALFQSLKATRSQTLLKLRLPTAMPYIFSGLRVAVVLSVVGAVISEFIGANKGLGALIIASQGMLDTTLMFSVFILLTAKGMILYQLINWVETFFFKKYSYSRGELK</sequence>
<feature type="domain" description="ABC transmembrane type-1" evidence="8">
    <location>
        <begin position="56"/>
        <end position="236"/>
    </location>
</feature>
<comment type="subcellular location">
    <subcellularLocation>
        <location evidence="1 7">Cell membrane</location>
        <topology evidence="1 7">Multi-pass membrane protein</topology>
    </subcellularLocation>
</comment>
<dbReference type="PROSITE" id="PS50928">
    <property type="entry name" value="ABC_TM1"/>
    <property type="match status" value="1"/>
</dbReference>
<comment type="similarity">
    <text evidence="7">Belongs to the binding-protein-dependent transport system permease family.</text>
</comment>
<evidence type="ECO:0000256" key="1">
    <source>
        <dbReference type="ARBA" id="ARBA00004651"/>
    </source>
</evidence>
<evidence type="ECO:0000313" key="9">
    <source>
        <dbReference type="EMBL" id="KHF41904.1"/>
    </source>
</evidence>
<evidence type="ECO:0000256" key="7">
    <source>
        <dbReference type="RuleBase" id="RU363032"/>
    </source>
</evidence>
<dbReference type="InterPro" id="IPR000515">
    <property type="entry name" value="MetI-like"/>
</dbReference>
<reference evidence="9 10" key="1">
    <citation type="submission" date="2014-09" db="EMBL/GenBank/DDBJ databases">
        <title>Genome sequencing and annotation of Bacillus Okhensis strain Kh10-101T.</title>
        <authorList>
            <person name="Prakash J.S."/>
        </authorList>
    </citation>
    <scope>NUCLEOTIDE SEQUENCE [LARGE SCALE GENOMIC DNA]</scope>
    <source>
        <strain evidence="10">Kh10-101T</strain>
    </source>
</reference>
<dbReference type="RefSeq" id="WP_034625073.1">
    <property type="nucleotide sequence ID" value="NZ_JRJU01000001.1"/>
</dbReference>
<dbReference type="OrthoDB" id="9804353at2"/>
<dbReference type="PANTHER" id="PTHR30151:SF20">
    <property type="entry name" value="ABC TRANSPORTER PERMEASE PROTEIN HI_0355-RELATED"/>
    <property type="match status" value="1"/>
</dbReference>
<dbReference type="CDD" id="cd06261">
    <property type="entry name" value="TM_PBP2"/>
    <property type="match status" value="1"/>
</dbReference>
<evidence type="ECO:0000256" key="2">
    <source>
        <dbReference type="ARBA" id="ARBA00022448"/>
    </source>
</evidence>
<keyword evidence="3" id="KW-1003">Cell membrane</keyword>
<organism evidence="9 10">
    <name type="scientific">Halalkalibacter okhensis</name>
    <dbReference type="NCBI Taxonomy" id="333138"/>
    <lineage>
        <taxon>Bacteria</taxon>
        <taxon>Bacillati</taxon>
        <taxon>Bacillota</taxon>
        <taxon>Bacilli</taxon>
        <taxon>Bacillales</taxon>
        <taxon>Bacillaceae</taxon>
        <taxon>Halalkalibacter</taxon>
    </lineage>
</organism>
<dbReference type="SUPFAM" id="SSF161098">
    <property type="entry name" value="MetI-like"/>
    <property type="match status" value="1"/>
</dbReference>
<feature type="transmembrane region" description="Helical" evidence="7">
    <location>
        <begin position="94"/>
        <end position="116"/>
    </location>
</feature>
<dbReference type="GO" id="GO:0055085">
    <property type="term" value="P:transmembrane transport"/>
    <property type="evidence" value="ECO:0007669"/>
    <property type="project" value="InterPro"/>
</dbReference>
<name>A0A0B0IPE1_9BACI</name>
<proteinExistence type="inferred from homology"/>
<feature type="transmembrane region" description="Helical" evidence="7">
    <location>
        <begin position="56"/>
        <end position="82"/>
    </location>
</feature>
<feature type="transmembrane region" description="Helical" evidence="7">
    <location>
        <begin position="216"/>
        <end position="236"/>
    </location>
</feature>
<evidence type="ECO:0000256" key="5">
    <source>
        <dbReference type="ARBA" id="ARBA00022989"/>
    </source>
</evidence>
<dbReference type="Pfam" id="PF00528">
    <property type="entry name" value="BPD_transp_1"/>
    <property type="match status" value="1"/>
</dbReference>
<keyword evidence="10" id="KW-1185">Reference proteome</keyword>
<dbReference type="InterPro" id="IPR035906">
    <property type="entry name" value="MetI-like_sf"/>
</dbReference>
<dbReference type="AlphaFoldDB" id="A0A0B0IPE1"/>
<dbReference type="STRING" id="333138.LQ50_01030"/>
<feature type="transmembrane region" description="Helical" evidence="7">
    <location>
        <begin position="122"/>
        <end position="144"/>
    </location>
</feature>
<dbReference type="GO" id="GO:0005886">
    <property type="term" value="C:plasma membrane"/>
    <property type="evidence" value="ECO:0007669"/>
    <property type="project" value="UniProtKB-SubCell"/>
</dbReference>
<evidence type="ECO:0000313" key="10">
    <source>
        <dbReference type="Proteomes" id="UP000030832"/>
    </source>
</evidence>
<keyword evidence="5 7" id="KW-1133">Transmembrane helix</keyword>
<dbReference type="EMBL" id="JRJU01000001">
    <property type="protein sequence ID" value="KHF41904.1"/>
    <property type="molecule type" value="Genomic_DNA"/>
</dbReference>
<evidence type="ECO:0000256" key="6">
    <source>
        <dbReference type="ARBA" id="ARBA00023136"/>
    </source>
</evidence>
<comment type="caution">
    <text evidence="9">The sequence shown here is derived from an EMBL/GenBank/DDBJ whole genome shotgun (WGS) entry which is preliminary data.</text>
</comment>
<keyword evidence="4 7" id="KW-0812">Transmembrane</keyword>